<proteinExistence type="predicted"/>
<dbReference type="AlphaFoldDB" id="A0ABD1R6I2"/>
<dbReference type="Proteomes" id="UP001604277">
    <property type="component" value="Unassembled WGS sequence"/>
</dbReference>
<dbReference type="PANTHER" id="PTHR31008">
    <property type="entry name" value="COP1-INTERACTING PROTEIN-RELATED"/>
    <property type="match status" value="1"/>
</dbReference>
<gene>
    <name evidence="2" type="ORF">Fot_45479</name>
</gene>
<feature type="region of interest" description="Disordered" evidence="1">
    <location>
        <begin position="86"/>
        <end position="106"/>
    </location>
</feature>
<evidence type="ECO:0000313" key="3">
    <source>
        <dbReference type="Proteomes" id="UP001604277"/>
    </source>
</evidence>
<comment type="caution">
    <text evidence="2">The sequence shown here is derived from an EMBL/GenBank/DDBJ whole genome shotgun (WGS) entry which is preliminary data.</text>
</comment>
<protein>
    <submittedName>
        <fullName evidence="2">Disease resistance protein (TIR class)</fullName>
    </submittedName>
</protein>
<dbReference type="EMBL" id="JBFOLJ010000013">
    <property type="protein sequence ID" value="KAL2484035.1"/>
    <property type="molecule type" value="Genomic_DNA"/>
</dbReference>
<name>A0ABD1R6I2_9LAMI</name>
<sequence length="375" mass="42040">MDSQDEHFVMKNSNDGILYKTDNALDFESEKIKKQPLTTDDAILVIQRYGKNDGIDNGVDFTSGENMHPIVRRTVFEGENALFLQRSEESRPSPLRTPSDFAADSSSIRNRKAEDWFVKSSGDSETQDAKQMEFDNLGIMSYEGNFVRKESTQKTALVDDSIIIESRPAVYDQYDSSWRTDISMVEDVNIATRTENKNSNVSQEIPKQAEPDELCMALVRESRESVGETWTPEMDYEAEISFTEADRRSSLVKENAHVEDNPLVNGKSTSRKKSSGDVKSKVLVGSPAKSKPDTLSKTKKTSSASRLMAHKSKLEKEEDVRKRMEELLIQRQKRIAERTAASGATPAAAASKKTPVGSKTIPSMLEKHRSKSMVH</sequence>
<feature type="compositionally biased region" description="Basic and acidic residues" evidence="1">
    <location>
        <begin position="251"/>
        <end position="260"/>
    </location>
</feature>
<feature type="region of interest" description="Disordered" evidence="1">
    <location>
        <begin position="337"/>
        <end position="375"/>
    </location>
</feature>
<evidence type="ECO:0000313" key="2">
    <source>
        <dbReference type="EMBL" id="KAL2484035.1"/>
    </source>
</evidence>
<keyword evidence="3" id="KW-1185">Reference proteome</keyword>
<dbReference type="PANTHER" id="PTHR31008:SF0">
    <property type="entry name" value="CSL1"/>
    <property type="match status" value="1"/>
</dbReference>
<organism evidence="2 3">
    <name type="scientific">Forsythia ovata</name>
    <dbReference type="NCBI Taxonomy" id="205694"/>
    <lineage>
        <taxon>Eukaryota</taxon>
        <taxon>Viridiplantae</taxon>
        <taxon>Streptophyta</taxon>
        <taxon>Embryophyta</taxon>
        <taxon>Tracheophyta</taxon>
        <taxon>Spermatophyta</taxon>
        <taxon>Magnoliopsida</taxon>
        <taxon>eudicotyledons</taxon>
        <taxon>Gunneridae</taxon>
        <taxon>Pentapetalae</taxon>
        <taxon>asterids</taxon>
        <taxon>lamiids</taxon>
        <taxon>Lamiales</taxon>
        <taxon>Oleaceae</taxon>
        <taxon>Forsythieae</taxon>
        <taxon>Forsythia</taxon>
    </lineage>
</organism>
<reference evidence="3" key="1">
    <citation type="submission" date="2024-07" db="EMBL/GenBank/DDBJ databases">
        <title>Two chromosome-level genome assemblies of Korean endemic species Abeliophyllum distichum and Forsythia ovata (Oleaceae).</title>
        <authorList>
            <person name="Jang H."/>
        </authorList>
    </citation>
    <scope>NUCLEOTIDE SEQUENCE [LARGE SCALE GENOMIC DNA]</scope>
</reference>
<feature type="compositionally biased region" description="Low complexity" evidence="1">
    <location>
        <begin position="340"/>
        <end position="355"/>
    </location>
</feature>
<evidence type="ECO:0000256" key="1">
    <source>
        <dbReference type="SAM" id="MobiDB-lite"/>
    </source>
</evidence>
<feature type="region of interest" description="Disordered" evidence="1">
    <location>
        <begin position="251"/>
        <end position="320"/>
    </location>
</feature>
<accession>A0ABD1R6I2</accession>